<protein>
    <submittedName>
        <fullName evidence="2">Uncharacterized protein</fullName>
    </submittedName>
</protein>
<gene>
    <name evidence="2" type="ORF">CBM2607_10731</name>
</gene>
<keyword evidence="1" id="KW-1133">Transmembrane helix</keyword>
<accession>A0A375H0F5</accession>
<evidence type="ECO:0000313" key="3">
    <source>
        <dbReference type="Proteomes" id="UP000255168"/>
    </source>
</evidence>
<evidence type="ECO:0000256" key="1">
    <source>
        <dbReference type="SAM" id="Phobius"/>
    </source>
</evidence>
<organism evidence="2 3">
    <name type="scientific">Cupriavidus neocaledonicus</name>
    <dbReference type="NCBI Taxonomy" id="1040979"/>
    <lineage>
        <taxon>Bacteria</taxon>
        <taxon>Pseudomonadati</taxon>
        <taxon>Pseudomonadota</taxon>
        <taxon>Betaproteobacteria</taxon>
        <taxon>Burkholderiales</taxon>
        <taxon>Burkholderiaceae</taxon>
        <taxon>Cupriavidus</taxon>
    </lineage>
</organism>
<keyword evidence="1" id="KW-0472">Membrane</keyword>
<sequence>MAIARTFTSWILLPSPQPSPARGRGSTQAVMQSASVLQPHYHRICAFLLLVLTVMVLVRP</sequence>
<proteinExistence type="predicted"/>
<feature type="transmembrane region" description="Helical" evidence="1">
    <location>
        <begin position="41"/>
        <end position="58"/>
    </location>
</feature>
<keyword evidence="1" id="KW-0812">Transmembrane</keyword>
<name>A0A375H0F5_9BURK</name>
<dbReference type="Proteomes" id="UP000255168">
    <property type="component" value="Chromosome I"/>
</dbReference>
<reference evidence="2 3" key="1">
    <citation type="submission" date="2018-01" db="EMBL/GenBank/DDBJ databases">
        <authorList>
            <person name="Clerissi C."/>
        </authorList>
    </citation>
    <scope>NUCLEOTIDE SEQUENCE [LARGE SCALE GENOMIC DNA]</scope>
    <source>
        <strain evidence="2">Cupriavidus taiwanensis STM 6160</strain>
    </source>
</reference>
<dbReference type="AlphaFoldDB" id="A0A375H0F5"/>
<dbReference type="EMBL" id="LT984806">
    <property type="protein sequence ID" value="SPD45794.1"/>
    <property type="molecule type" value="Genomic_DNA"/>
</dbReference>
<evidence type="ECO:0000313" key="2">
    <source>
        <dbReference type="EMBL" id="SPD45794.1"/>
    </source>
</evidence>